<reference evidence="2 3" key="1">
    <citation type="submission" date="2016-07" db="EMBL/GenBank/DDBJ databases">
        <title>Pervasive Adenine N6-methylation of Active Genes in Fungi.</title>
        <authorList>
            <consortium name="DOE Joint Genome Institute"/>
            <person name="Mondo S.J."/>
            <person name="Dannebaum R.O."/>
            <person name="Kuo R.C."/>
            <person name="Labutti K."/>
            <person name="Haridas S."/>
            <person name="Kuo A."/>
            <person name="Salamov A."/>
            <person name="Ahrendt S.R."/>
            <person name="Lipzen A."/>
            <person name="Sullivan W."/>
            <person name="Andreopoulos W.B."/>
            <person name="Clum A."/>
            <person name="Lindquist E."/>
            <person name="Daum C."/>
            <person name="Ramamoorthy G.K."/>
            <person name="Gryganskyi A."/>
            <person name="Culley D."/>
            <person name="Magnuson J.K."/>
            <person name="James T.Y."/>
            <person name="O'Malley M.A."/>
            <person name="Stajich J.E."/>
            <person name="Spatafora J.W."/>
            <person name="Visel A."/>
            <person name="Grigoriev I.V."/>
        </authorList>
    </citation>
    <scope>NUCLEOTIDE SEQUENCE [LARGE SCALE GENOMIC DNA]</scope>
    <source>
        <strain evidence="2 3">PL171</strain>
    </source>
</reference>
<protein>
    <recommendedName>
        <fullName evidence="4">Transmembrane protein</fullName>
    </recommendedName>
</protein>
<proteinExistence type="predicted"/>
<sequence>MEQMNQLRTNSLPRAVALLPLLADDETQLSAALRSEMLVRVFTPVFTQQSTDFIADDVSPVDLVTKIVNAANLVVSAYAAPTSLSTQVFNSTLEFRFMAENFAAIVFGIMQLGLSSVREYNALVRTNMAIVSSCAVVALCAVFTTALVMYKKMLKRFLNYEDRILALLQHMPEGIAASVKSQLEERIKFVSEAESPMTGASTATSSKWKSIVGGDADEYDVVTGTEADPNDLESEGQAGLSGRKAPTALACWLPVCCLLPLFSERLEPR</sequence>
<dbReference type="AlphaFoldDB" id="A0A1Y2HQB2"/>
<keyword evidence="1" id="KW-0812">Transmembrane</keyword>
<comment type="caution">
    <text evidence="2">The sequence shown here is derived from an EMBL/GenBank/DDBJ whole genome shotgun (WGS) entry which is preliminary data.</text>
</comment>
<dbReference type="EMBL" id="MCFL01000018">
    <property type="protein sequence ID" value="ORZ36134.1"/>
    <property type="molecule type" value="Genomic_DNA"/>
</dbReference>
<gene>
    <name evidence="2" type="ORF">BCR44DRAFT_1083069</name>
</gene>
<evidence type="ECO:0000313" key="2">
    <source>
        <dbReference type="EMBL" id="ORZ36134.1"/>
    </source>
</evidence>
<name>A0A1Y2HQB2_9FUNG</name>
<evidence type="ECO:0008006" key="4">
    <source>
        <dbReference type="Google" id="ProtNLM"/>
    </source>
</evidence>
<organism evidence="2 3">
    <name type="scientific">Catenaria anguillulae PL171</name>
    <dbReference type="NCBI Taxonomy" id="765915"/>
    <lineage>
        <taxon>Eukaryota</taxon>
        <taxon>Fungi</taxon>
        <taxon>Fungi incertae sedis</taxon>
        <taxon>Blastocladiomycota</taxon>
        <taxon>Blastocladiomycetes</taxon>
        <taxon>Blastocladiales</taxon>
        <taxon>Catenariaceae</taxon>
        <taxon>Catenaria</taxon>
    </lineage>
</organism>
<keyword evidence="3" id="KW-1185">Reference proteome</keyword>
<feature type="transmembrane region" description="Helical" evidence="1">
    <location>
        <begin position="129"/>
        <end position="150"/>
    </location>
</feature>
<dbReference type="Proteomes" id="UP000193411">
    <property type="component" value="Unassembled WGS sequence"/>
</dbReference>
<keyword evidence="1" id="KW-1133">Transmembrane helix</keyword>
<evidence type="ECO:0000256" key="1">
    <source>
        <dbReference type="SAM" id="Phobius"/>
    </source>
</evidence>
<accession>A0A1Y2HQB2</accession>
<evidence type="ECO:0000313" key="3">
    <source>
        <dbReference type="Proteomes" id="UP000193411"/>
    </source>
</evidence>
<keyword evidence="1" id="KW-0472">Membrane</keyword>